<dbReference type="EMBL" id="FNPK01000011">
    <property type="protein sequence ID" value="SDY48280.1"/>
    <property type="molecule type" value="Genomic_DNA"/>
</dbReference>
<keyword evidence="5" id="KW-0479">Metal-binding</keyword>
<dbReference type="RefSeq" id="WP_092690404.1">
    <property type="nucleotide sequence ID" value="NZ_FNPK01000011.1"/>
</dbReference>
<comment type="catalytic activity">
    <reaction evidence="11">
        <text>8-oxo-GTP + H2O = 8-oxo-GMP + diphosphate + H(+)</text>
        <dbReference type="Rhea" id="RHEA:67616"/>
        <dbReference type="ChEBI" id="CHEBI:15377"/>
        <dbReference type="ChEBI" id="CHEBI:15378"/>
        <dbReference type="ChEBI" id="CHEBI:33019"/>
        <dbReference type="ChEBI" id="CHEBI:143553"/>
        <dbReference type="ChEBI" id="CHEBI:145694"/>
    </reaction>
</comment>
<keyword evidence="3" id="KW-0515">Mutator protein</keyword>
<evidence type="ECO:0000256" key="16">
    <source>
        <dbReference type="ARBA" id="ARBA00042798"/>
    </source>
</evidence>
<dbReference type="GO" id="GO:0035539">
    <property type="term" value="F:8-oxo-7,8-dihydrodeoxyguanosine triphosphate pyrophosphatase activity"/>
    <property type="evidence" value="ECO:0007669"/>
    <property type="project" value="UniProtKB-EC"/>
</dbReference>
<dbReference type="SUPFAM" id="SSF55811">
    <property type="entry name" value="Nudix"/>
    <property type="match status" value="1"/>
</dbReference>
<dbReference type="Pfam" id="PF02581">
    <property type="entry name" value="TMP-TENI"/>
    <property type="match status" value="1"/>
</dbReference>
<evidence type="ECO:0000313" key="19">
    <source>
        <dbReference type="Proteomes" id="UP000199035"/>
    </source>
</evidence>
<keyword evidence="9" id="KW-0234">DNA repair</keyword>
<dbReference type="CDD" id="cd03425">
    <property type="entry name" value="NUDIX_MutT_NudA_like"/>
    <property type="match status" value="1"/>
</dbReference>
<dbReference type="GO" id="GO:0006281">
    <property type="term" value="P:DNA repair"/>
    <property type="evidence" value="ECO:0007669"/>
    <property type="project" value="UniProtKB-KW"/>
</dbReference>
<reference evidence="19" key="1">
    <citation type="submission" date="2016-10" db="EMBL/GenBank/DDBJ databases">
        <authorList>
            <person name="Varghese N."/>
            <person name="Submissions S."/>
        </authorList>
    </citation>
    <scope>NUCLEOTIDE SEQUENCE [LARGE SCALE GENOMIC DNA]</scope>
    <source>
        <strain evidence="19">ANC 5109</strain>
    </source>
</reference>
<dbReference type="GO" id="GO:0008413">
    <property type="term" value="F:8-oxo-7,8-dihydroguanosine triphosphate pyrophosphatase activity"/>
    <property type="evidence" value="ECO:0007669"/>
    <property type="project" value="TreeGrafter"/>
</dbReference>
<keyword evidence="19" id="KW-1185">Reference proteome</keyword>
<keyword evidence="8" id="KW-0460">Magnesium</keyword>
<evidence type="ECO:0000256" key="15">
    <source>
        <dbReference type="ARBA" id="ARBA00041979"/>
    </source>
</evidence>
<dbReference type="GO" id="GO:0046872">
    <property type="term" value="F:metal ion binding"/>
    <property type="evidence" value="ECO:0007669"/>
    <property type="project" value="UniProtKB-KW"/>
</dbReference>
<evidence type="ECO:0000256" key="14">
    <source>
        <dbReference type="ARBA" id="ARBA00041592"/>
    </source>
</evidence>
<dbReference type="SUPFAM" id="SSF51391">
    <property type="entry name" value="Thiamin phosphate synthase"/>
    <property type="match status" value="1"/>
</dbReference>
<dbReference type="Proteomes" id="UP000199035">
    <property type="component" value="Unassembled WGS sequence"/>
</dbReference>
<evidence type="ECO:0000259" key="17">
    <source>
        <dbReference type="PROSITE" id="PS51462"/>
    </source>
</evidence>
<dbReference type="InterPro" id="IPR047127">
    <property type="entry name" value="MutT-like"/>
</dbReference>
<dbReference type="PANTHER" id="PTHR47707">
    <property type="entry name" value="8-OXO-DGTP DIPHOSPHATASE"/>
    <property type="match status" value="1"/>
</dbReference>
<dbReference type="InterPro" id="IPR000086">
    <property type="entry name" value="NUDIX_hydrolase_dom"/>
</dbReference>
<dbReference type="PANTHER" id="PTHR47707:SF1">
    <property type="entry name" value="NUDIX HYDROLASE FAMILY PROTEIN"/>
    <property type="match status" value="1"/>
</dbReference>
<comment type="catalytic activity">
    <reaction evidence="10">
        <text>8-oxo-dGTP + H2O = 8-oxo-dGMP + diphosphate + H(+)</text>
        <dbReference type="Rhea" id="RHEA:31575"/>
        <dbReference type="ChEBI" id="CHEBI:15377"/>
        <dbReference type="ChEBI" id="CHEBI:15378"/>
        <dbReference type="ChEBI" id="CHEBI:33019"/>
        <dbReference type="ChEBI" id="CHEBI:63224"/>
        <dbReference type="ChEBI" id="CHEBI:77896"/>
        <dbReference type="EC" id="3.6.1.55"/>
    </reaction>
</comment>
<organism evidence="18 19">
    <name type="scientific">Acinetobacter kyonggiensis</name>
    <dbReference type="NCBI Taxonomy" id="595670"/>
    <lineage>
        <taxon>Bacteria</taxon>
        <taxon>Pseudomonadati</taxon>
        <taxon>Pseudomonadota</taxon>
        <taxon>Gammaproteobacteria</taxon>
        <taxon>Moraxellales</taxon>
        <taxon>Moraxellaceae</taxon>
        <taxon>Acinetobacter</taxon>
    </lineage>
</organism>
<dbReference type="GO" id="GO:0009228">
    <property type="term" value="P:thiamine biosynthetic process"/>
    <property type="evidence" value="ECO:0007669"/>
    <property type="project" value="UniProtKB-KW"/>
</dbReference>
<evidence type="ECO:0000256" key="12">
    <source>
        <dbReference type="ARBA" id="ARBA00038905"/>
    </source>
</evidence>
<dbReference type="PROSITE" id="PS00893">
    <property type="entry name" value="NUDIX_BOX"/>
    <property type="match status" value="1"/>
</dbReference>
<dbReference type="GO" id="GO:0044716">
    <property type="term" value="F:8-oxo-GDP phosphatase activity"/>
    <property type="evidence" value="ECO:0007669"/>
    <property type="project" value="TreeGrafter"/>
</dbReference>
<dbReference type="STRING" id="595670.SAMN05421643_111103"/>
<dbReference type="PROSITE" id="PS51462">
    <property type="entry name" value="NUDIX"/>
    <property type="match status" value="1"/>
</dbReference>
<evidence type="ECO:0000313" key="18">
    <source>
        <dbReference type="EMBL" id="SDY48280.1"/>
    </source>
</evidence>
<dbReference type="Gene3D" id="3.90.79.10">
    <property type="entry name" value="Nucleoside Triphosphate Pyrophosphohydrolase"/>
    <property type="match status" value="1"/>
</dbReference>
<dbReference type="Pfam" id="PF14815">
    <property type="entry name" value="NUDIX_4"/>
    <property type="match status" value="1"/>
</dbReference>
<evidence type="ECO:0000256" key="10">
    <source>
        <dbReference type="ARBA" id="ARBA00035861"/>
    </source>
</evidence>
<dbReference type="InterPro" id="IPR020084">
    <property type="entry name" value="NUDIX_hydrolase_CS"/>
</dbReference>
<evidence type="ECO:0000256" key="7">
    <source>
        <dbReference type="ARBA" id="ARBA00022801"/>
    </source>
</evidence>
<dbReference type="InterPro" id="IPR015797">
    <property type="entry name" value="NUDIX_hydrolase-like_dom_sf"/>
</dbReference>
<evidence type="ECO:0000256" key="8">
    <source>
        <dbReference type="ARBA" id="ARBA00022842"/>
    </source>
</evidence>
<evidence type="ECO:0000256" key="9">
    <source>
        <dbReference type="ARBA" id="ARBA00023204"/>
    </source>
</evidence>
<evidence type="ECO:0000256" key="13">
    <source>
        <dbReference type="ARBA" id="ARBA00040794"/>
    </source>
</evidence>
<dbReference type="InterPro" id="IPR013785">
    <property type="entry name" value="Aldolase_TIM"/>
</dbReference>
<evidence type="ECO:0000256" key="11">
    <source>
        <dbReference type="ARBA" id="ARBA00036904"/>
    </source>
</evidence>
<dbReference type="Gene3D" id="3.20.20.70">
    <property type="entry name" value="Aldolase class I"/>
    <property type="match status" value="1"/>
</dbReference>
<evidence type="ECO:0000256" key="3">
    <source>
        <dbReference type="ARBA" id="ARBA00022457"/>
    </source>
</evidence>
<dbReference type="InterPro" id="IPR036206">
    <property type="entry name" value="ThiamineP_synth_sf"/>
</dbReference>
<keyword evidence="4" id="KW-0235">DNA replication</keyword>
<evidence type="ECO:0000256" key="1">
    <source>
        <dbReference type="ARBA" id="ARBA00001946"/>
    </source>
</evidence>
<name>A0A1H3K7W6_9GAMM</name>
<proteinExistence type="inferred from homology"/>
<evidence type="ECO:0000256" key="2">
    <source>
        <dbReference type="ARBA" id="ARBA00005582"/>
    </source>
</evidence>
<sequence>MSKPTIHVAIAILLHQGKVLVGWREAKQHQGNKHEFPGGKVEEGETPLAACRREIYEEVGVGLQDWHTFDVIHHEYDDVIVNLHLFHAIVPTALLNEIQQPWAWYSRDELLSLNFPKANQAMIQRLCWAHQIKISDQLDVLTQLHQDQLMYWRVEGTQAQIVELSALRVEQLSQLILNVDIYTKLNTIQQQAISAIHLKQSQLMSLKQGDLSIGKRHIAACHDLAAMQQAQRIGCDAIVLSPVLATATHPETPALGWQQFKALASQVDIPVFALGGMQASDLGLAQERGAYGIAGIRFL</sequence>
<dbReference type="GO" id="GO:0044715">
    <property type="term" value="F:8-oxo-dGDP phosphatase activity"/>
    <property type="evidence" value="ECO:0007669"/>
    <property type="project" value="TreeGrafter"/>
</dbReference>
<dbReference type="InterPro" id="IPR022998">
    <property type="entry name" value="ThiamineP_synth_TenI"/>
</dbReference>
<evidence type="ECO:0000256" key="4">
    <source>
        <dbReference type="ARBA" id="ARBA00022705"/>
    </source>
</evidence>
<dbReference type="GO" id="GO:0006260">
    <property type="term" value="P:DNA replication"/>
    <property type="evidence" value="ECO:0007669"/>
    <property type="project" value="UniProtKB-KW"/>
</dbReference>
<comment type="similarity">
    <text evidence="2">Belongs to the Nudix hydrolase family.</text>
</comment>
<keyword evidence="7" id="KW-0378">Hydrolase</keyword>
<dbReference type="AlphaFoldDB" id="A0A1H3K7W6"/>
<accession>A0A1H3K7W6</accession>
<keyword evidence="6" id="KW-0227">DNA damage</keyword>
<dbReference type="CDD" id="cd00564">
    <property type="entry name" value="TMP_TenI"/>
    <property type="match status" value="1"/>
</dbReference>
<feature type="domain" description="Nudix hydrolase" evidence="17">
    <location>
        <begin position="4"/>
        <end position="126"/>
    </location>
</feature>
<dbReference type="InterPro" id="IPR029119">
    <property type="entry name" value="MutY_C"/>
</dbReference>
<dbReference type="EC" id="3.6.1.55" evidence="12"/>
<evidence type="ECO:0000256" key="6">
    <source>
        <dbReference type="ARBA" id="ARBA00022763"/>
    </source>
</evidence>
<protein>
    <recommendedName>
        <fullName evidence="13">8-oxo-dGTP diphosphatase</fullName>
        <ecNumber evidence="12">3.6.1.55</ecNumber>
    </recommendedName>
    <alternativeName>
        <fullName evidence="16">7,8-dihydro-8-oxoguanine-triphosphatase</fullName>
    </alternativeName>
    <alternativeName>
        <fullName evidence="15">Mutator protein MutT</fullName>
    </alternativeName>
    <alternativeName>
        <fullName evidence="14">dGTP pyrophosphohydrolase</fullName>
    </alternativeName>
</protein>
<comment type="cofactor">
    <cofactor evidence="1">
        <name>Mg(2+)</name>
        <dbReference type="ChEBI" id="CHEBI:18420"/>
    </cofactor>
</comment>
<evidence type="ECO:0000256" key="5">
    <source>
        <dbReference type="ARBA" id="ARBA00022723"/>
    </source>
</evidence>
<gene>
    <name evidence="18" type="ORF">SAMN05421643_111103</name>
</gene>